<evidence type="ECO:0000259" key="1">
    <source>
        <dbReference type="Pfam" id="PF09115"/>
    </source>
</evidence>
<dbReference type="Proteomes" id="UP000554488">
    <property type="component" value="Unassembled WGS sequence"/>
</dbReference>
<comment type="caution">
    <text evidence="2">The sequence shown here is derived from an EMBL/GenBank/DDBJ whole genome shotgun (WGS) entry which is preliminary data.</text>
</comment>
<dbReference type="GO" id="GO:0003677">
    <property type="term" value="F:DNA binding"/>
    <property type="evidence" value="ECO:0007669"/>
    <property type="project" value="InterPro"/>
</dbReference>
<evidence type="ECO:0000313" key="2">
    <source>
        <dbReference type="EMBL" id="NUN86773.1"/>
    </source>
</evidence>
<feature type="domain" description="DNA polymerase III delta subunit C-terminal" evidence="1">
    <location>
        <begin position="24"/>
        <end position="118"/>
    </location>
</feature>
<proteinExistence type="predicted"/>
<name>A0A849Y086_9FIRM</name>
<dbReference type="AlphaFoldDB" id="A0A849Y086"/>
<accession>A0A849Y086</accession>
<evidence type="ECO:0000313" key="3">
    <source>
        <dbReference type="Proteomes" id="UP000554488"/>
    </source>
</evidence>
<gene>
    <name evidence="2" type="ORF">HUU93_09230</name>
</gene>
<dbReference type="GO" id="GO:0003887">
    <property type="term" value="F:DNA-directed DNA polymerase activity"/>
    <property type="evidence" value="ECO:0007669"/>
    <property type="project" value="InterPro"/>
</dbReference>
<dbReference type="InterPro" id="IPR008921">
    <property type="entry name" value="DNA_pol3_clamp-load_cplx_C"/>
</dbReference>
<organism evidence="2 3">
    <name type="scientific">Coprococcus comes</name>
    <dbReference type="NCBI Taxonomy" id="410072"/>
    <lineage>
        <taxon>Bacteria</taxon>
        <taxon>Bacillati</taxon>
        <taxon>Bacillota</taxon>
        <taxon>Clostridia</taxon>
        <taxon>Lachnospirales</taxon>
        <taxon>Lachnospiraceae</taxon>
        <taxon>Coprococcus</taxon>
    </lineage>
</organism>
<reference evidence="2 3" key="2">
    <citation type="submission" date="2020-07" db="EMBL/GenBank/DDBJ databases">
        <title>Bacterial metabolism rescues the inhibition of intestinal drug absorption by food and drug additives.</title>
        <authorList>
            <person name="Zou L."/>
            <person name="Spanogiannopoulos P."/>
            <person name="Chien H.-C."/>
            <person name="Pieper L.M."/>
            <person name="Cai W."/>
            <person name="Khuri N."/>
            <person name="Pottel J."/>
            <person name="Vora B."/>
            <person name="Ni Z."/>
            <person name="Tsakalozou E."/>
            <person name="Zhang W."/>
            <person name="Shoichet B.K."/>
            <person name="Giacomini K.M."/>
            <person name="Turnbaugh P.J."/>
        </authorList>
    </citation>
    <scope>NUCLEOTIDE SEQUENCE [LARGE SCALE GENOMIC DNA]</scope>
    <source>
        <strain evidence="2 3">F22</strain>
    </source>
</reference>
<dbReference type="GO" id="GO:0009360">
    <property type="term" value="C:DNA polymerase III complex"/>
    <property type="evidence" value="ECO:0007669"/>
    <property type="project" value="InterPro"/>
</dbReference>
<feature type="non-terminal residue" evidence="2">
    <location>
        <position position="1"/>
    </location>
</feature>
<dbReference type="GO" id="GO:0006260">
    <property type="term" value="P:DNA replication"/>
    <property type="evidence" value="ECO:0007669"/>
    <property type="project" value="InterPro"/>
</dbReference>
<dbReference type="SUPFAM" id="SSF48019">
    <property type="entry name" value="post-AAA+ oligomerization domain-like"/>
    <property type="match status" value="1"/>
</dbReference>
<dbReference type="RefSeq" id="WP_279286842.1">
    <property type="nucleotide sequence ID" value="NZ_JABWDC010000032.1"/>
</dbReference>
<dbReference type="Pfam" id="PF09115">
    <property type="entry name" value="DNApol3-delta_C"/>
    <property type="match status" value="1"/>
</dbReference>
<dbReference type="EMBL" id="JABWDC010000032">
    <property type="protein sequence ID" value="NUN86773.1"/>
    <property type="molecule type" value="Genomic_DNA"/>
</dbReference>
<sequence length="121" mass="14166">SEHFNEIKDEAVRLLKNIDTMELGDLVEAVKRISAYKIEITDYLDILMIWYRDVLIYKATMNIDRLIFGEEIDSIRERAKKSSYEGIETILEALEKAKARLRANVNFDLVMELLLLTIKEN</sequence>
<protein>
    <submittedName>
        <fullName evidence="2">DNA polymerase III subunit delta</fullName>
    </submittedName>
</protein>
<dbReference type="InterPro" id="IPR015199">
    <property type="entry name" value="DNA_pol_III_delta_C"/>
</dbReference>
<reference evidence="2 3" key="1">
    <citation type="submission" date="2020-04" db="EMBL/GenBank/DDBJ databases">
        <authorList>
            <person name="Pieper L."/>
        </authorList>
    </citation>
    <scope>NUCLEOTIDE SEQUENCE [LARGE SCALE GENOMIC DNA]</scope>
    <source>
        <strain evidence="2 3">F22</strain>
    </source>
</reference>